<dbReference type="PANTHER" id="PTHR33908:SF11">
    <property type="entry name" value="MEMBRANE PROTEIN"/>
    <property type="match status" value="1"/>
</dbReference>
<feature type="domain" description="Glycosyltransferase RgtA/B/C/D-like" evidence="9">
    <location>
        <begin position="68"/>
        <end position="198"/>
    </location>
</feature>
<evidence type="ECO:0000256" key="8">
    <source>
        <dbReference type="SAM" id="Phobius"/>
    </source>
</evidence>
<evidence type="ECO:0000256" key="4">
    <source>
        <dbReference type="ARBA" id="ARBA00022679"/>
    </source>
</evidence>
<organism evidence="10 11">
    <name type="scientific">Desulfuromonas versatilis</name>
    <dbReference type="NCBI Taxonomy" id="2802975"/>
    <lineage>
        <taxon>Bacteria</taxon>
        <taxon>Pseudomonadati</taxon>
        <taxon>Thermodesulfobacteriota</taxon>
        <taxon>Desulfuromonadia</taxon>
        <taxon>Desulfuromonadales</taxon>
        <taxon>Desulfuromonadaceae</taxon>
        <taxon>Desulfuromonas</taxon>
    </lineage>
</organism>
<dbReference type="InterPro" id="IPR038731">
    <property type="entry name" value="RgtA/B/C-like"/>
</dbReference>
<evidence type="ECO:0000256" key="6">
    <source>
        <dbReference type="ARBA" id="ARBA00022989"/>
    </source>
</evidence>
<keyword evidence="3" id="KW-0328">Glycosyltransferase</keyword>
<feature type="transmembrane region" description="Helical" evidence="8">
    <location>
        <begin position="325"/>
        <end position="346"/>
    </location>
</feature>
<dbReference type="EMBL" id="AP024355">
    <property type="protein sequence ID" value="BCR05190.1"/>
    <property type="molecule type" value="Genomic_DNA"/>
</dbReference>
<feature type="transmembrane region" description="Helical" evidence="8">
    <location>
        <begin position="382"/>
        <end position="399"/>
    </location>
</feature>
<evidence type="ECO:0000256" key="2">
    <source>
        <dbReference type="ARBA" id="ARBA00022475"/>
    </source>
</evidence>
<gene>
    <name evidence="10" type="ORF">DESUT3_22590</name>
</gene>
<comment type="subcellular location">
    <subcellularLocation>
        <location evidence="1">Cell membrane</location>
        <topology evidence="1">Multi-pass membrane protein</topology>
    </subcellularLocation>
</comment>
<feature type="transmembrane region" description="Helical" evidence="8">
    <location>
        <begin position="109"/>
        <end position="128"/>
    </location>
</feature>
<feature type="transmembrane region" description="Helical" evidence="8">
    <location>
        <begin position="140"/>
        <end position="157"/>
    </location>
</feature>
<feature type="transmembrane region" description="Helical" evidence="8">
    <location>
        <begin position="206"/>
        <end position="226"/>
    </location>
</feature>
<evidence type="ECO:0000259" key="9">
    <source>
        <dbReference type="Pfam" id="PF13231"/>
    </source>
</evidence>
<dbReference type="Pfam" id="PF13231">
    <property type="entry name" value="PMT_2"/>
    <property type="match status" value="1"/>
</dbReference>
<reference evidence="10 11" key="2">
    <citation type="journal article" date="2021" name="Int. J. Syst. Evol. Microbiol.">
        <title>Isolation and Polyphasic Characterization of Desulfuromonas versatilis sp. Nov., an Electrogenic Bacteria Capable of Versatile Metabolism Isolated from a Graphene Oxide-Reducing Enrichment Culture.</title>
        <authorList>
            <person name="Xie L."/>
            <person name="Yoshida N."/>
            <person name="Ishii S."/>
            <person name="Meng L."/>
        </authorList>
    </citation>
    <scope>NUCLEOTIDE SEQUENCE [LARGE SCALE GENOMIC DNA]</scope>
    <source>
        <strain evidence="10 11">NIT-T3</strain>
    </source>
</reference>
<name>A0ABN6DYQ7_9BACT</name>
<feature type="transmembrane region" description="Helical" evidence="8">
    <location>
        <begin position="15"/>
        <end position="34"/>
    </location>
</feature>
<feature type="transmembrane region" description="Helical" evidence="8">
    <location>
        <begin position="66"/>
        <end position="89"/>
    </location>
</feature>
<evidence type="ECO:0000256" key="5">
    <source>
        <dbReference type="ARBA" id="ARBA00022692"/>
    </source>
</evidence>
<protein>
    <recommendedName>
        <fullName evidence="9">Glycosyltransferase RgtA/B/C/D-like domain-containing protein</fullName>
    </recommendedName>
</protein>
<evidence type="ECO:0000313" key="10">
    <source>
        <dbReference type="EMBL" id="BCR05190.1"/>
    </source>
</evidence>
<keyword evidence="6 8" id="KW-1133">Transmembrane helix</keyword>
<keyword evidence="7 8" id="KW-0472">Membrane</keyword>
<dbReference type="PANTHER" id="PTHR33908">
    <property type="entry name" value="MANNOSYLTRANSFERASE YKCB-RELATED"/>
    <property type="match status" value="1"/>
</dbReference>
<feature type="transmembrane region" description="Helical" evidence="8">
    <location>
        <begin position="289"/>
        <end position="318"/>
    </location>
</feature>
<keyword evidence="5 8" id="KW-0812">Transmembrane</keyword>
<evidence type="ECO:0000256" key="7">
    <source>
        <dbReference type="ARBA" id="ARBA00023136"/>
    </source>
</evidence>
<evidence type="ECO:0000256" key="3">
    <source>
        <dbReference type="ARBA" id="ARBA00022676"/>
    </source>
</evidence>
<accession>A0ABN6DYQ7</accession>
<keyword evidence="11" id="KW-1185">Reference proteome</keyword>
<keyword evidence="2" id="KW-1003">Cell membrane</keyword>
<proteinExistence type="predicted"/>
<evidence type="ECO:0000256" key="1">
    <source>
        <dbReference type="ARBA" id="ARBA00004651"/>
    </source>
</evidence>
<sequence>MPPQSWPDRLKEHRALIVLLFFSFGLKLLLLNLMEVLPDDGPLFIAQAEKFAQGAWQDGLALNRSLFLYPLLIAGAHFLVGDMVLAGQLISLTTSVLALVPVYLLTRGLFGPAAAFWGGLAFVVAPGFNDCAVKVMRDPTFLCLFAWAGYFAWRALIDKRIVYGFLFLGSAVISAFFRVEGILFPVIFFIYLWLVRFSEPGKRASCIRQAVVLLIVLSSLAGAYHLSDLKNSGIADYNNLSYYLHQVLGGGIFSIIPEIKTGLKNMEMATPFGWNHNDFASIAREHIRLIYFIGLLFCLARTIFSPFSIVFVAGVLFCKKFSRGSLILLFSAAVYLLVCFVFLLNMNFIESRYVFAPAVLLFPWIGFGLQKMWDLRNRNPRLGIAIPLVFLGLFLVPPYKSIAKLEHQVVSGKEAGIWLGEQDGLNQKKMVTNNGEIPFYSGRSREEIIHVLTRGEEDFKRMEQIALDEGAELIGIVVKDNYESDIPDYGSFGLRKKFADGKYLSLIFQKKPY</sequence>
<evidence type="ECO:0000313" key="11">
    <source>
        <dbReference type="Proteomes" id="UP001319827"/>
    </source>
</evidence>
<dbReference type="InterPro" id="IPR050297">
    <property type="entry name" value="LipidA_mod_glycosyltrf_83"/>
</dbReference>
<feature type="transmembrane region" description="Helical" evidence="8">
    <location>
        <begin position="163"/>
        <end position="194"/>
    </location>
</feature>
<keyword evidence="4" id="KW-0808">Transferase</keyword>
<reference evidence="10 11" key="1">
    <citation type="journal article" date="2016" name="C (Basel)">
        <title>Selective Growth of and Electricity Production by Marine Exoelectrogenic Bacteria in Self-Aggregated Hydrogel of Microbially Reduced Graphene Oxide.</title>
        <authorList>
            <person name="Yoshida N."/>
            <person name="Goto Y."/>
            <person name="Miyata Y."/>
        </authorList>
    </citation>
    <scope>NUCLEOTIDE SEQUENCE [LARGE SCALE GENOMIC DNA]</scope>
    <source>
        <strain evidence="10 11">NIT-T3</strain>
    </source>
</reference>
<feature type="transmembrane region" description="Helical" evidence="8">
    <location>
        <begin position="352"/>
        <end position="370"/>
    </location>
</feature>
<dbReference type="Proteomes" id="UP001319827">
    <property type="component" value="Chromosome"/>
</dbReference>